<comment type="caution">
    <text evidence="5">The sequence shown here is derived from an EMBL/GenBank/DDBJ whole genome shotgun (WGS) entry which is preliminary data.</text>
</comment>
<comment type="function">
    <text evidence="3">Acetylation of prosthetic group (2-(5''-phosphoribosyl)-3'-dephosphocoenzyme-A) of the gamma subunit of citrate lyase.</text>
</comment>
<dbReference type="PANTHER" id="PTHR40599">
    <property type="entry name" value="[CITRATE [PRO-3S]-LYASE] LIGASE"/>
    <property type="match status" value="1"/>
</dbReference>
<dbReference type="NCBIfam" id="TIGR00125">
    <property type="entry name" value="cyt_tran_rel"/>
    <property type="match status" value="1"/>
</dbReference>
<dbReference type="NCBIfam" id="TIGR00124">
    <property type="entry name" value="cit_ly_ligase"/>
    <property type="match status" value="1"/>
</dbReference>
<dbReference type="RefSeq" id="WP_010491349.1">
    <property type="nucleotide sequence ID" value="NZ_AZCT01000009.1"/>
</dbReference>
<evidence type="ECO:0000313" key="6">
    <source>
        <dbReference type="Proteomes" id="UP000051984"/>
    </source>
</evidence>
<feature type="domain" description="N-acetyltransferase" evidence="4">
    <location>
        <begin position="1"/>
        <end position="135"/>
    </location>
</feature>
<evidence type="ECO:0000256" key="2">
    <source>
        <dbReference type="ARBA" id="ARBA00022840"/>
    </source>
</evidence>
<organism evidence="5 6">
    <name type="scientific">Lacticaseibacillus zeae DSM 20178 = KCTC 3804</name>
    <dbReference type="NCBI Taxonomy" id="1423816"/>
    <lineage>
        <taxon>Bacteria</taxon>
        <taxon>Bacillati</taxon>
        <taxon>Bacillota</taxon>
        <taxon>Bacilli</taxon>
        <taxon>Lactobacillales</taxon>
        <taxon>Lactobacillaceae</taxon>
        <taxon>Lacticaseibacillus</taxon>
    </lineage>
</organism>
<dbReference type="InterPro" id="IPR005216">
    <property type="entry name" value="Citrate_lyase_ligase"/>
</dbReference>
<dbReference type="GO" id="GO:0016747">
    <property type="term" value="F:acyltransferase activity, transferring groups other than amino-acyl groups"/>
    <property type="evidence" value="ECO:0007669"/>
    <property type="project" value="InterPro"/>
</dbReference>
<dbReference type="AlphaFoldDB" id="A0A0R1ESS6"/>
<evidence type="ECO:0000313" key="5">
    <source>
        <dbReference type="EMBL" id="KRK12207.1"/>
    </source>
</evidence>
<dbReference type="PATRIC" id="fig|1423816.3.peg.3078"/>
<dbReference type="GO" id="GO:0008771">
    <property type="term" value="F:[citrate (pro-3S)-lyase] ligase activity"/>
    <property type="evidence" value="ECO:0007669"/>
    <property type="project" value="UniProtKB-EC"/>
</dbReference>
<keyword evidence="2 3" id="KW-0067">ATP-binding</keyword>
<proteinExistence type="predicted"/>
<keyword evidence="5" id="KW-0456">Lyase</keyword>
<dbReference type="GO" id="GO:0016829">
    <property type="term" value="F:lyase activity"/>
    <property type="evidence" value="ECO:0007669"/>
    <property type="project" value="UniProtKB-KW"/>
</dbReference>
<gene>
    <name evidence="5" type="ORF">FD51_GL002962</name>
</gene>
<dbReference type="EC" id="6.2.1.22" evidence="3"/>
<dbReference type="Proteomes" id="UP000051984">
    <property type="component" value="Unassembled WGS sequence"/>
</dbReference>
<keyword evidence="3 5" id="KW-0436">Ligase</keyword>
<dbReference type="InterPro" id="IPR000182">
    <property type="entry name" value="GNAT_dom"/>
</dbReference>
<protein>
    <recommendedName>
        <fullName evidence="3">[Citrate [pro-3S]-lyase] ligase</fullName>
        <ecNumber evidence="3">6.2.1.22</ecNumber>
    </recommendedName>
</protein>
<dbReference type="GO" id="GO:0005524">
    <property type="term" value="F:ATP binding"/>
    <property type="evidence" value="ECO:0007669"/>
    <property type="project" value="UniProtKB-UniRule"/>
</dbReference>
<dbReference type="SMART" id="SM00764">
    <property type="entry name" value="Citrate_ly_lig"/>
    <property type="match status" value="1"/>
</dbReference>
<dbReference type="PROSITE" id="PS51186">
    <property type="entry name" value="GNAT"/>
    <property type="match status" value="1"/>
</dbReference>
<dbReference type="PANTHER" id="PTHR40599:SF1">
    <property type="entry name" value="[CITRATE [PRO-3S]-LYASE] LIGASE"/>
    <property type="match status" value="1"/>
</dbReference>
<dbReference type="SUPFAM" id="SSF55729">
    <property type="entry name" value="Acyl-CoA N-acyltransferases (Nat)"/>
    <property type="match status" value="1"/>
</dbReference>
<comment type="catalytic activity">
    <reaction evidence="3">
        <text>holo-[citrate lyase ACP] + acetate + ATP = acetyl-[citrate lyase ACP] + AMP + diphosphate</text>
        <dbReference type="Rhea" id="RHEA:23788"/>
        <dbReference type="Rhea" id="RHEA-COMP:10158"/>
        <dbReference type="Rhea" id="RHEA-COMP:13710"/>
        <dbReference type="ChEBI" id="CHEBI:30089"/>
        <dbReference type="ChEBI" id="CHEBI:30616"/>
        <dbReference type="ChEBI" id="CHEBI:33019"/>
        <dbReference type="ChEBI" id="CHEBI:82683"/>
        <dbReference type="ChEBI" id="CHEBI:137976"/>
        <dbReference type="ChEBI" id="CHEBI:456215"/>
        <dbReference type="EC" id="6.2.1.22"/>
    </reaction>
</comment>
<name>A0A0R1ESS6_LACZE</name>
<evidence type="ECO:0000256" key="3">
    <source>
        <dbReference type="PIRNR" id="PIRNR005751"/>
    </source>
</evidence>
<dbReference type="SUPFAM" id="SSF52374">
    <property type="entry name" value="Nucleotidylyl transferase"/>
    <property type="match status" value="1"/>
</dbReference>
<dbReference type="PIRSF" id="PIRSF005751">
    <property type="entry name" value="Acet_citr_lig"/>
    <property type="match status" value="1"/>
</dbReference>
<dbReference type="InterPro" id="IPR016181">
    <property type="entry name" value="Acyl_CoA_acyltransferase"/>
</dbReference>
<dbReference type="Pfam" id="PF08218">
    <property type="entry name" value="Citrate_ly_lig"/>
    <property type="match status" value="1"/>
</dbReference>
<dbReference type="Gene3D" id="3.40.50.620">
    <property type="entry name" value="HUPs"/>
    <property type="match status" value="1"/>
</dbReference>
<dbReference type="InterPro" id="IPR013166">
    <property type="entry name" value="Citrate_lyase_ligase_C"/>
</dbReference>
<accession>A0A0R1ESS6</accession>
<reference evidence="5 6" key="1">
    <citation type="journal article" date="2015" name="Genome Announc.">
        <title>Expanding the biotechnology potential of lactobacilli through comparative genomics of 213 strains and associated genera.</title>
        <authorList>
            <person name="Sun Z."/>
            <person name="Harris H.M."/>
            <person name="McCann A."/>
            <person name="Guo C."/>
            <person name="Argimon S."/>
            <person name="Zhang W."/>
            <person name="Yang X."/>
            <person name="Jeffery I.B."/>
            <person name="Cooney J.C."/>
            <person name="Kagawa T.F."/>
            <person name="Liu W."/>
            <person name="Song Y."/>
            <person name="Salvetti E."/>
            <person name="Wrobel A."/>
            <person name="Rasinkangas P."/>
            <person name="Parkhill J."/>
            <person name="Rea M.C."/>
            <person name="O'Sullivan O."/>
            <person name="Ritari J."/>
            <person name="Douillard F.P."/>
            <person name="Paul Ross R."/>
            <person name="Yang R."/>
            <person name="Briner A.E."/>
            <person name="Felis G.E."/>
            <person name="de Vos W.M."/>
            <person name="Barrangou R."/>
            <person name="Klaenhammer T.R."/>
            <person name="Caufield P.W."/>
            <person name="Cui Y."/>
            <person name="Zhang H."/>
            <person name="O'Toole P.W."/>
        </authorList>
    </citation>
    <scope>NUCLEOTIDE SEQUENCE [LARGE SCALE GENOMIC DNA]</scope>
    <source>
        <strain evidence="5 6">DSM 20178</strain>
    </source>
</reference>
<dbReference type="eggNOG" id="COG3053">
    <property type="taxonomic scope" value="Bacteria"/>
</dbReference>
<evidence type="ECO:0000256" key="1">
    <source>
        <dbReference type="ARBA" id="ARBA00022741"/>
    </source>
</evidence>
<keyword evidence="1 3" id="KW-0547">Nucleotide-binding</keyword>
<dbReference type="EMBL" id="AZCT01000009">
    <property type="protein sequence ID" value="KRK12207.1"/>
    <property type="molecule type" value="Genomic_DNA"/>
</dbReference>
<dbReference type="Gene3D" id="3.40.630.30">
    <property type="match status" value="1"/>
</dbReference>
<dbReference type="InterPro" id="IPR004821">
    <property type="entry name" value="Cyt_trans-like"/>
</dbReference>
<sequence>MTTLKRIWFDLNPQAAEAWQTLLVDAGLTPDRQVDYTVGIFEGDDLLATGSLSGNIIKEVAISPTAQHENLLAQIIQALLDRLDDEAITHSFVYTKPSTLKFFQSLGFKQLAATESVVLLERGYPNFADYTKLLGESRQSGKPVAAIVMNANPVTRGHAYLIEQAAKNNAVVYVFVLSAERSMFTATERLALVKKVAARWPNVVVLPTQDYMVSSTTFPSYFLKDRADAAIATAQAGLDAALFKQRIAPILGITRRYVGEEPLSPVTAIYNQQLAATFADDIELIVVPRLTIGGSVVSATRVRAAIKQHDWATVEQLVYPEVYTEIKERSTHEN</sequence>
<dbReference type="InterPro" id="IPR014729">
    <property type="entry name" value="Rossmann-like_a/b/a_fold"/>
</dbReference>
<evidence type="ECO:0000259" key="4">
    <source>
        <dbReference type="PROSITE" id="PS51186"/>
    </source>
</evidence>